<feature type="transmembrane region" description="Helical" evidence="10">
    <location>
        <begin position="175"/>
        <end position="194"/>
    </location>
</feature>
<dbReference type="EMBL" id="NCKU01000361">
    <property type="protein sequence ID" value="RWS15804.1"/>
    <property type="molecule type" value="Genomic_DNA"/>
</dbReference>
<dbReference type="GO" id="GO:0030148">
    <property type="term" value="P:sphingolipid biosynthetic process"/>
    <property type="evidence" value="ECO:0007669"/>
    <property type="project" value="TreeGrafter"/>
</dbReference>
<sequence length="276" mass="32786">METNVGLMSKLRYVYYDYWQEDGDPRVKLFPMMNGGPWIVLTILAVYLYFVKYLGPSFMKNRQPFDLRRLIFWYNVFLVACNSFFFINGLYYTKFGLTTLYCVPPDPNAFDPVWRYKLWVGWCFFFSKFIDLLDTIFFVLRKKFNQVSTLHVVHHTLMPIMCWAGFKYVPSETVAFTPLINSFVHVVMYSYYALSTMGPKIKPYLWWKKYLTQLQIVQLVLVLIHTSYIVFTPRCEVPKILFVIGLPQVILILAMFCSFFLKTYKKGETNHHMKSS</sequence>
<accession>A0A3S3P887</accession>
<comment type="catalytic activity">
    <reaction evidence="10">
        <text>a very-long-chain acyl-CoA + malonyl-CoA + H(+) = a very-long-chain 3-oxoacyl-CoA + CO2 + CoA</text>
        <dbReference type="Rhea" id="RHEA:32727"/>
        <dbReference type="ChEBI" id="CHEBI:15378"/>
        <dbReference type="ChEBI" id="CHEBI:16526"/>
        <dbReference type="ChEBI" id="CHEBI:57287"/>
        <dbReference type="ChEBI" id="CHEBI:57384"/>
        <dbReference type="ChEBI" id="CHEBI:90725"/>
        <dbReference type="ChEBI" id="CHEBI:90736"/>
        <dbReference type="EC" id="2.3.1.199"/>
    </reaction>
</comment>
<keyword evidence="9 10" id="KW-0275">Fatty acid biosynthesis</keyword>
<keyword evidence="14" id="KW-1185">Reference proteome</keyword>
<keyword evidence="7 10" id="KW-0443">Lipid metabolism</keyword>
<evidence type="ECO:0000313" key="12">
    <source>
        <dbReference type="EMBL" id="RWS15830.1"/>
    </source>
</evidence>
<evidence type="ECO:0000256" key="6">
    <source>
        <dbReference type="ARBA" id="ARBA00022989"/>
    </source>
</evidence>
<reference evidence="13 14" key="1">
    <citation type="journal article" date="2018" name="Gigascience">
        <title>Genomes of trombidid mites reveal novel predicted allergens and laterally-transferred genes associated with secondary metabolism.</title>
        <authorList>
            <person name="Dong X."/>
            <person name="Chaisiri K."/>
            <person name="Xia D."/>
            <person name="Armstrong S.D."/>
            <person name="Fang Y."/>
            <person name="Donnelly M.J."/>
            <person name="Kadowaki T."/>
            <person name="McGarry J.W."/>
            <person name="Darby A.C."/>
            <person name="Makepeace B.L."/>
        </authorList>
    </citation>
    <scope>NUCLEOTIDE SEQUENCE [LARGE SCALE GENOMIC DNA]</scope>
    <source>
        <strain evidence="13">UoL-WK</strain>
    </source>
</reference>
<dbReference type="STRING" id="1965070.A0A3S3P887"/>
<feature type="transmembrane region" description="Helical" evidence="10">
    <location>
        <begin position="214"/>
        <end position="231"/>
    </location>
</feature>
<evidence type="ECO:0000256" key="10">
    <source>
        <dbReference type="RuleBase" id="RU361115"/>
    </source>
</evidence>
<evidence type="ECO:0000256" key="3">
    <source>
        <dbReference type="ARBA" id="ARBA00022679"/>
    </source>
</evidence>
<evidence type="ECO:0000313" key="14">
    <source>
        <dbReference type="Proteomes" id="UP000285301"/>
    </source>
</evidence>
<dbReference type="AlphaFoldDB" id="A0A3S3P887"/>
<dbReference type="PANTHER" id="PTHR11157">
    <property type="entry name" value="FATTY ACID ACYL TRANSFERASE-RELATED"/>
    <property type="match status" value="1"/>
</dbReference>
<gene>
    <name evidence="13" type="ORF">B4U79_10621</name>
    <name evidence="12" type="ORF">B4U79_11656</name>
    <name evidence="11" type="ORF">B4U79_15437</name>
</gene>
<comment type="similarity">
    <text evidence="10">Belongs to the ELO family.</text>
</comment>
<dbReference type="GO" id="GO:0034626">
    <property type="term" value="P:fatty acid elongation, polyunsaturated fatty acid"/>
    <property type="evidence" value="ECO:0007669"/>
    <property type="project" value="TreeGrafter"/>
</dbReference>
<organism evidence="13 14">
    <name type="scientific">Dinothrombium tinctorium</name>
    <dbReference type="NCBI Taxonomy" id="1965070"/>
    <lineage>
        <taxon>Eukaryota</taxon>
        <taxon>Metazoa</taxon>
        <taxon>Ecdysozoa</taxon>
        <taxon>Arthropoda</taxon>
        <taxon>Chelicerata</taxon>
        <taxon>Arachnida</taxon>
        <taxon>Acari</taxon>
        <taxon>Acariformes</taxon>
        <taxon>Trombidiformes</taxon>
        <taxon>Prostigmata</taxon>
        <taxon>Anystina</taxon>
        <taxon>Parasitengona</taxon>
        <taxon>Trombidioidea</taxon>
        <taxon>Trombidiidae</taxon>
        <taxon>Dinothrombium</taxon>
    </lineage>
</organism>
<keyword evidence="6 10" id="KW-1133">Transmembrane helix</keyword>
<dbReference type="EMBL" id="NCKU01000356">
    <property type="protein sequence ID" value="RWS15830.1"/>
    <property type="molecule type" value="Genomic_DNA"/>
</dbReference>
<feature type="transmembrane region" description="Helical" evidence="10">
    <location>
        <begin position="237"/>
        <end position="261"/>
    </location>
</feature>
<name>A0A3S3P887_9ACAR</name>
<keyword evidence="5 10" id="KW-0276">Fatty acid metabolism</keyword>
<dbReference type="Proteomes" id="UP000285301">
    <property type="component" value="Unassembled WGS sequence"/>
</dbReference>
<dbReference type="EC" id="2.3.1.199" evidence="10"/>
<keyword evidence="2 10" id="KW-0444">Lipid biosynthesis</keyword>
<dbReference type="InterPro" id="IPR002076">
    <property type="entry name" value="ELO_fam"/>
</dbReference>
<dbReference type="GO" id="GO:0042761">
    <property type="term" value="P:very long-chain fatty acid biosynthetic process"/>
    <property type="evidence" value="ECO:0007669"/>
    <property type="project" value="TreeGrafter"/>
</dbReference>
<proteinExistence type="inferred from homology"/>
<dbReference type="PANTHER" id="PTHR11157:SF69">
    <property type="entry name" value="ELONGATION OF VERY LONG CHAIN FATTY ACIDS PROTEIN 7"/>
    <property type="match status" value="1"/>
</dbReference>
<dbReference type="GO" id="GO:0005789">
    <property type="term" value="C:endoplasmic reticulum membrane"/>
    <property type="evidence" value="ECO:0007669"/>
    <property type="project" value="TreeGrafter"/>
</dbReference>
<comment type="subcellular location">
    <subcellularLocation>
        <location evidence="1">Membrane</location>
        <topology evidence="1">Multi-pass membrane protein</topology>
    </subcellularLocation>
</comment>
<protein>
    <recommendedName>
        <fullName evidence="10">Elongation of very long chain fatty acids protein</fullName>
        <ecNumber evidence="10">2.3.1.199</ecNumber>
    </recommendedName>
    <alternativeName>
        <fullName evidence="10">Very-long-chain 3-oxoacyl-CoA synthase</fullName>
    </alternativeName>
</protein>
<dbReference type="GO" id="GO:0034625">
    <property type="term" value="P:fatty acid elongation, monounsaturated fatty acid"/>
    <property type="evidence" value="ECO:0007669"/>
    <property type="project" value="TreeGrafter"/>
</dbReference>
<evidence type="ECO:0000256" key="9">
    <source>
        <dbReference type="ARBA" id="ARBA00023160"/>
    </source>
</evidence>
<dbReference type="Pfam" id="PF01151">
    <property type="entry name" value="ELO"/>
    <property type="match status" value="1"/>
</dbReference>
<evidence type="ECO:0000313" key="11">
    <source>
        <dbReference type="EMBL" id="RWS15804.1"/>
    </source>
</evidence>
<dbReference type="GO" id="GO:0019367">
    <property type="term" value="P:fatty acid elongation, saturated fatty acid"/>
    <property type="evidence" value="ECO:0007669"/>
    <property type="project" value="TreeGrafter"/>
</dbReference>
<keyword evidence="4 10" id="KW-0812">Transmembrane</keyword>
<dbReference type="GO" id="GO:0009922">
    <property type="term" value="F:fatty acid elongase activity"/>
    <property type="evidence" value="ECO:0007669"/>
    <property type="project" value="UniProtKB-EC"/>
</dbReference>
<keyword evidence="3 10" id="KW-0808">Transferase</keyword>
<feature type="transmembrane region" description="Helical" evidence="10">
    <location>
        <begin position="119"/>
        <end position="140"/>
    </location>
</feature>
<feature type="transmembrane region" description="Helical" evidence="10">
    <location>
        <begin position="71"/>
        <end position="91"/>
    </location>
</feature>
<dbReference type="EMBL" id="NCKU01000122">
    <property type="protein sequence ID" value="RWS17078.1"/>
    <property type="molecule type" value="Genomic_DNA"/>
</dbReference>
<comment type="caution">
    <text evidence="13">The sequence shown here is derived from an EMBL/GenBank/DDBJ whole genome shotgun (WGS) entry which is preliminary data.</text>
</comment>
<dbReference type="OrthoDB" id="434092at2759"/>
<keyword evidence="8 10" id="KW-0472">Membrane</keyword>
<evidence type="ECO:0000256" key="2">
    <source>
        <dbReference type="ARBA" id="ARBA00022516"/>
    </source>
</evidence>
<reference evidence="13" key="2">
    <citation type="submission" date="2018-11" db="EMBL/GenBank/DDBJ databases">
        <title>Trombidioid mite genomics.</title>
        <authorList>
            <person name="Dong X."/>
        </authorList>
    </citation>
    <scope>NUCLEOTIDE SEQUENCE</scope>
    <source>
        <strain evidence="13">UoL-WK</strain>
    </source>
</reference>
<evidence type="ECO:0000256" key="8">
    <source>
        <dbReference type="ARBA" id="ARBA00023136"/>
    </source>
</evidence>
<feature type="transmembrane region" description="Helical" evidence="10">
    <location>
        <begin position="29"/>
        <end position="50"/>
    </location>
</feature>
<evidence type="ECO:0000256" key="4">
    <source>
        <dbReference type="ARBA" id="ARBA00022692"/>
    </source>
</evidence>
<evidence type="ECO:0000256" key="1">
    <source>
        <dbReference type="ARBA" id="ARBA00004141"/>
    </source>
</evidence>
<evidence type="ECO:0000313" key="13">
    <source>
        <dbReference type="EMBL" id="RWS17078.1"/>
    </source>
</evidence>
<evidence type="ECO:0000256" key="7">
    <source>
        <dbReference type="ARBA" id="ARBA00023098"/>
    </source>
</evidence>
<evidence type="ECO:0000256" key="5">
    <source>
        <dbReference type="ARBA" id="ARBA00022832"/>
    </source>
</evidence>